<dbReference type="Gene3D" id="3.40.50.20">
    <property type="match status" value="1"/>
</dbReference>
<evidence type="ECO:0000256" key="12">
    <source>
        <dbReference type="ARBA" id="ARBA00029444"/>
    </source>
</evidence>
<dbReference type="SMART" id="SM01210">
    <property type="entry name" value="GARS_C"/>
    <property type="match status" value="1"/>
</dbReference>
<comment type="caution">
    <text evidence="17">The sequence shown here is derived from an EMBL/GenBank/DDBJ whole genome shotgun (WGS) entry which is preliminary data.</text>
</comment>
<reference evidence="17" key="1">
    <citation type="submission" date="2021-06" db="EMBL/GenBank/DDBJ databases">
        <authorList>
            <person name="Kallberg Y."/>
            <person name="Tangrot J."/>
            <person name="Rosling A."/>
        </authorList>
    </citation>
    <scope>NUCLEOTIDE SEQUENCE</scope>
    <source>
        <strain evidence="17">IA702</strain>
    </source>
</reference>
<dbReference type="SUPFAM" id="SSF52440">
    <property type="entry name" value="PreATP-grasp domain"/>
    <property type="match status" value="1"/>
</dbReference>
<comment type="catalytic activity">
    <reaction evidence="13">
        <text>5-phospho-beta-D-ribosylamine + glycine + ATP = N(1)-(5-phospho-beta-D-ribosyl)glycinamide + ADP + phosphate + H(+)</text>
        <dbReference type="Rhea" id="RHEA:17453"/>
        <dbReference type="ChEBI" id="CHEBI:15378"/>
        <dbReference type="ChEBI" id="CHEBI:30616"/>
        <dbReference type="ChEBI" id="CHEBI:43474"/>
        <dbReference type="ChEBI" id="CHEBI:57305"/>
        <dbReference type="ChEBI" id="CHEBI:58681"/>
        <dbReference type="ChEBI" id="CHEBI:143788"/>
        <dbReference type="ChEBI" id="CHEBI:456216"/>
        <dbReference type="EC" id="6.3.4.13"/>
    </reaction>
</comment>
<keyword evidence="8 15" id="KW-0067">ATP-binding</keyword>
<dbReference type="InterPro" id="IPR036921">
    <property type="entry name" value="PurM-like_N_sf"/>
</dbReference>
<dbReference type="GO" id="GO:0006189">
    <property type="term" value="P:'de novo' IMP biosynthetic process"/>
    <property type="evidence" value="ECO:0007669"/>
    <property type="project" value="InterPro"/>
</dbReference>
<dbReference type="PROSITE" id="PS50975">
    <property type="entry name" value="ATP_GRASP"/>
    <property type="match status" value="1"/>
</dbReference>
<evidence type="ECO:0000256" key="1">
    <source>
        <dbReference type="ARBA" id="ARBA00004686"/>
    </source>
</evidence>
<dbReference type="InterPro" id="IPR004733">
    <property type="entry name" value="PurM_cligase"/>
</dbReference>
<dbReference type="GO" id="GO:0005524">
    <property type="term" value="F:ATP binding"/>
    <property type="evidence" value="ECO:0007669"/>
    <property type="project" value="UniProtKB-UniRule"/>
</dbReference>
<dbReference type="InterPro" id="IPR011761">
    <property type="entry name" value="ATP-grasp"/>
</dbReference>
<dbReference type="SUPFAM" id="SSF55326">
    <property type="entry name" value="PurM N-terminal domain-like"/>
    <property type="match status" value="1"/>
</dbReference>
<keyword evidence="4" id="KW-0436">Ligase</keyword>
<evidence type="ECO:0000256" key="13">
    <source>
        <dbReference type="ARBA" id="ARBA00047843"/>
    </source>
</evidence>
<dbReference type="Pfam" id="PF02844">
    <property type="entry name" value="GARS_N"/>
    <property type="match status" value="1"/>
</dbReference>
<dbReference type="Pfam" id="PF02843">
    <property type="entry name" value="GARS_C"/>
    <property type="match status" value="1"/>
</dbReference>
<dbReference type="AlphaFoldDB" id="A0A9N8Z5U8"/>
<dbReference type="InterPro" id="IPR013815">
    <property type="entry name" value="ATP_grasp_subdomain_1"/>
</dbReference>
<protein>
    <submittedName>
        <fullName evidence="17">6464_t:CDS:1</fullName>
    </submittedName>
</protein>
<dbReference type="FunFam" id="3.90.600.10:FF:000001">
    <property type="entry name" value="Trifunctional purine biosynthetic protein adenosine-3"/>
    <property type="match status" value="1"/>
</dbReference>
<dbReference type="PANTHER" id="PTHR10520:SF12">
    <property type="entry name" value="TRIFUNCTIONAL PURINE BIOSYNTHETIC PROTEIN ADENOSINE-3"/>
    <property type="match status" value="1"/>
</dbReference>
<dbReference type="GO" id="GO:0046872">
    <property type="term" value="F:metal ion binding"/>
    <property type="evidence" value="ECO:0007669"/>
    <property type="project" value="UniProtKB-KW"/>
</dbReference>
<dbReference type="Gene3D" id="3.30.1330.10">
    <property type="entry name" value="PurM-like, N-terminal domain"/>
    <property type="match status" value="1"/>
</dbReference>
<keyword evidence="10" id="KW-0511">Multifunctional enzyme</keyword>
<evidence type="ECO:0000256" key="15">
    <source>
        <dbReference type="PROSITE-ProRule" id="PRU00409"/>
    </source>
</evidence>
<evidence type="ECO:0000256" key="9">
    <source>
        <dbReference type="ARBA" id="ARBA00023211"/>
    </source>
</evidence>
<dbReference type="FunFam" id="3.40.50.20:FF:000006">
    <property type="entry name" value="Phosphoribosylamine--glycine ligase, chloroplastic"/>
    <property type="match status" value="1"/>
</dbReference>
<name>A0A9N8Z5U8_9GLOM</name>
<dbReference type="InterPro" id="IPR036676">
    <property type="entry name" value="PurM-like_C_sf"/>
</dbReference>
<keyword evidence="9" id="KW-0464">Manganese</keyword>
<dbReference type="OrthoDB" id="2018833at2759"/>
<evidence type="ECO:0000256" key="5">
    <source>
        <dbReference type="ARBA" id="ARBA00022723"/>
    </source>
</evidence>
<dbReference type="FunFam" id="3.90.650.10:FF:000019">
    <property type="entry name" value="Trifunctional purine biosynthetic protein adenosine-3"/>
    <property type="match status" value="1"/>
</dbReference>
<dbReference type="SMART" id="SM01209">
    <property type="entry name" value="GARS_A"/>
    <property type="match status" value="1"/>
</dbReference>
<dbReference type="GO" id="GO:0004637">
    <property type="term" value="F:phosphoribosylamine-glycine ligase activity"/>
    <property type="evidence" value="ECO:0007669"/>
    <property type="project" value="UniProtKB-EC"/>
</dbReference>
<comment type="pathway">
    <text evidence="2">Purine metabolism; IMP biosynthesis via de novo pathway; N(1)-(5-phospho-D-ribosyl)glycinamide from 5-phospho-alpha-D-ribose 1-diphosphate: step 2/2.</text>
</comment>
<evidence type="ECO:0000256" key="8">
    <source>
        <dbReference type="ARBA" id="ARBA00022840"/>
    </source>
</evidence>
<gene>
    <name evidence="17" type="ORF">POCULU_LOCUS1045</name>
</gene>
<dbReference type="Gene3D" id="3.30.1490.20">
    <property type="entry name" value="ATP-grasp fold, A domain"/>
    <property type="match status" value="1"/>
</dbReference>
<dbReference type="InterPro" id="IPR016188">
    <property type="entry name" value="PurM-like_N"/>
</dbReference>
<evidence type="ECO:0000259" key="16">
    <source>
        <dbReference type="PROSITE" id="PS50975"/>
    </source>
</evidence>
<evidence type="ECO:0000256" key="11">
    <source>
        <dbReference type="ARBA" id="ARBA00029388"/>
    </source>
</evidence>
<dbReference type="GO" id="GO:0004641">
    <property type="term" value="F:phosphoribosylformylglycinamidine cyclo-ligase activity"/>
    <property type="evidence" value="ECO:0007669"/>
    <property type="project" value="UniProtKB-EC"/>
</dbReference>
<dbReference type="FunFam" id="3.30.1490.20:FF:000006">
    <property type="entry name" value="phosphoribosylamine--glycine ligase, chloroplastic-like"/>
    <property type="match status" value="1"/>
</dbReference>
<dbReference type="InterPro" id="IPR020562">
    <property type="entry name" value="PRibGlycinamide_synth_N"/>
</dbReference>
<evidence type="ECO:0000256" key="4">
    <source>
        <dbReference type="ARBA" id="ARBA00022598"/>
    </source>
</evidence>
<comment type="pathway">
    <text evidence="1">Purine metabolism; IMP biosynthesis via de novo pathway; 5-amino-1-(5-phospho-D-ribosyl)imidazole from N(2)-formyl-N(1)-(5-phospho-D-ribosyl)glycinamide: step 2/2.</text>
</comment>
<feature type="domain" description="ATP-grasp" evidence="16">
    <location>
        <begin position="117"/>
        <end position="325"/>
    </location>
</feature>
<keyword evidence="7" id="KW-0658">Purine biosynthesis</keyword>
<proteinExistence type="inferred from homology"/>
<evidence type="ECO:0000256" key="6">
    <source>
        <dbReference type="ARBA" id="ARBA00022741"/>
    </source>
</evidence>
<dbReference type="InterPro" id="IPR020560">
    <property type="entry name" value="PRibGlycinamide_synth_C-dom"/>
</dbReference>
<comment type="similarity">
    <text evidence="12">In the C-terminal section; belongs to the AIR synthase family.</text>
</comment>
<dbReference type="InterPro" id="IPR020559">
    <property type="entry name" value="PRibGlycinamide_synth_CS"/>
</dbReference>
<keyword evidence="5" id="KW-0479">Metal-binding</keyword>
<dbReference type="FunFam" id="3.30.1330.10:FF:000001">
    <property type="entry name" value="Phosphoribosylformylglycinamidine cyclo-ligase"/>
    <property type="match status" value="1"/>
</dbReference>
<dbReference type="InterPro" id="IPR020561">
    <property type="entry name" value="PRibGlycinamid_synth_ATP-grasp"/>
</dbReference>
<dbReference type="Pfam" id="PF01071">
    <property type="entry name" value="GARS_A"/>
    <property type="match status" value="1"/>
</dbReference>
<dbReference type="InterPro" id="IPR037123">
    <property type="entry name" value="PRibGlycinamide_synth_C_sf"/>
</dbReference>
<dbReference type="FunFam" id="3.30.470.20:FF:000018">
    <property type="entry name" value="Trifunctional purine biosynthetic protein adenosine-3"/>
    <property type="match status" value="1"/>
</dbReference>
<evidence type="ECO:0000256" key="3">
    <source>
        <dbReference type="ARBA" id="ARBA00007423"/>
    </source>
</evidence>
<evidence type="ECO:0000256" key="2">
    <source>
        <dbReference type="ARBA" id="ARBA00005174"/>
    </source>
</evidence>
<dbReference type="InterPro" id="IPR000115">
    <property type="entry name" value="PRibGlycinamide_synth"/>
</dbReference>
<dbReference type="Pfam" id="PF00586">
    <property type="entry name" value="AIRS"/>
    <property type="match status" value="1"/>
</dbReference>
<evidence type="ECO:0000256" key="14">
    <source>
        <dbReference type="ARBA" id="ARBA00049057"/>
    </source>
</evidence>
<accession>A0A9N8Z5U8</accession>
<dbReference type="PANTHER" id="PTHR10520">
    <property type="entry name" value="TRIFUNCTIONAL PURINE BIOSYNTHETIC PROTEIN ADENOSINE-3-RELATED"/>
    <property type="match status" value="1"/>
</dbReference>
<sequence length="789" mass="84574">MSSGAELLNILLIGSGGREHAIAWRLAKSPRVEHVYVAPGNGGTARGLSRVSNVPIDTNDFTKLTKFAVDNHINLVVPGPEQPIVDGIEAAFRRVGIPCFAPSAKAAVMEGSKTFAKNFMKKHNIPTATYESFSDYSQAKEYLESITHRVVIKASGLAAGKGVLIPANKEEALNALKEIMIDRVFGNAGDEVVIEEYLEGQELSILSICDGYTIVSLPPAQDHKRAFDGDQGPNTGGMGCYCPTPIVTPELLTEIDTTILKPTLTGMRHDGFPFVGILFTGLMITNSGPKVLEYNVRFGDPETETVLPLLSDESDLAEIMMACVERRLDSVQIAIKPGYAVTVIIASGGYPGPYSKGKEITFNNLSSDALIFHAGTSINEDNILSTSGGRVLAVSAVAPTLEEAVAKAYQSVGLIHFDSMYYRKDIAHRSLSTPKSHNTYASAGVSIDAGNLLVEKIKPLVKTTRRPGAEADIGGFGGLFDLKPLQYSDPLLVAATDGVGTKLKIAQATNRHETIGVDLVAMNVNDLIVQGAEPLFFLDYYACGKLQVNVATDVVSGIVDGCKEAGCALIGGETAEMPGLYKTDEYDLAGFCVGVVERNLILPRLSSIKPGDTLLGLASSGLHSNGFSLVRKIIDSNNLTYASPCPWDTSITLGQALLVPTRIYVKQVMNIVKGATVKGLSHITGGGFYDNIPRILPDDVGVVINARQWEVPTVFKWLARVGNIQPDELLRTFNCGIGMVIIVPTDAVDNITHQLQGPNWATVFNIGRVVSKQDIEGNSVVIEEKEALS</sequence>
<evidence type="ECO:0000256" key="10">
    <source>
        <dbReference type="ARBA" id="ARBA00023268"/>
    </source>
</evidence>
<dbReference type="SUPFAM" id="SSF56042">
    <property type="entry name" value="PurM C-terminal domain-like"/>
    <property type="match status" value="1"/>
</dbReference>
<comment type="catalytic activity">
    <reaction evidence="14">
        <text>2-formamido-N(1)-(5-O-phospho-beta-D-ribosyl)acetamidine + ATP = 5-amino-1-(5-phospho-beta-D-ribosyl)imidazole + ADP + phosphate + H(+)</text>
        <dbReference type="Rhea" id="RHEA:23032"/>
        <dbReference type="ChEBI" id="CHEBI:15378"/>
        <dbReference type="ChEBI" id="CHEBI:30616"/>
        <dbReference type="ChEBI" id="CHEBI:43474"/>
        <dbReference type="ChEBI" id="CHEBI:137981"/>
        <dbReference type="ChEBI" id="CHEBI:147287"/>
        <dbReference type="ChEBI" id="CHEBI:456216"/>
        <dbReference type="EC" id="6.3.3.1"/>
    </reaction>
</comment>
<dbReference type="GO" id="GO:0046084">
    <property type="term" value="P:adenine biosynthetic process"/>
    <property type="evidence" value="ECO:0007669"/>
    <property type="project" value="TreeGrafter"/>
</dbReference>
<dbReference type="Pfam" id="PF02769">
    <property type="entry name" value="AIRS_C"/>
    <property type="match status" value="1"/>
</dbReference>
<dbReference type="NCBIfam" id="TIGR00878">
    <property type="entry name" value="purM"/>
    <property type="match status" value="1"/>
</dbReference>
<dbReference type="PROSITE" id="PS00184">
    <property type="entry name" value="GARS"/>
    <property type="match status" value="1"/>
</dbReference>
<keyword evidence="6 15" id="KW-0547">Nucleotide-binding</keyword>
<comment type="function">
    <text evidence="11">Catalyzes the second and fifth step in the 'de novo' purine biosynthesis pathway; contains phosphoribosylamine--glycine ligase (GARS) and phosphoribosylformylglycinamidine cyclo-ligase (AIRS) activities.</text>
</comment>
<evidence type="ECO:0000313" key="18">
    <source>
        <dbReference type="Proteomes" id="UP000789572"/>
    </source>
</evidence>
<dbReference type="InterPro" id="IPR010918">
    <property type="entry name" value="PurM-like_C_dom"/>
</dbReference>
<dbReference type="GO" id="GO:0005829">
    <property type="term" value="C:cytosol"/>
    <property type="evidence" value="ECO:0007669"/>
    <property type="project" value="TreeGrafter"/>
</dbReference>
<keyword evidence="18" id="KW-1185">Reference proteome</keyword>
<dbReference type="EMBL" id="CAJVPJ010000068">
    <property type="protein sequence ID" value="CAG8471032.1"/>
    <property type="molecule type" value="Genomic_DNA"/>
</dbReference>
<evidence type="ECO:0000313" key="17">
    <source>
        <dbReference type="EMBL" id="CAG8471032.1"/>
    </source>
</evidence>
<dbReference type="CDD" id="cd02196">
    <property type="entry name" value="PurM"/>
    <property type="match status" value="1"/>
</dbReference>
<organism evidence="17 18">
    <name type="scientific">Paraglomus occultum</name>
    <dbReference type="NCBI Taxonomy" id="144539"/>
    <lineage>
        <taxon>Eukaryota</taxon>
        <taxon>Fungi</taxon>
        <taxon>Fungi incertae sedis</taxon>
        <taxon>Mucoromycota</taxon>
        <taxon>Glomeromycotina</taxon>
        <taxon>Glomeromycetes</taxon>
        <taxon>Paraglomerales</taxon>
        <taxon>Paraglomeraceae</taxon>
        <taxon>Paraglomus</taxon>
    </lineage>
</organism>
<dbReference type="SUPFAM" id="SSF56059">
    <property type="entry name" value="Glutathione synthetase ATP-binding domain-like"/>
    <property type="match status" value="1"/>
</dbReference>
<dbReference type="Gene3D" id="3.90.600.10">
    <property type="entry name" value="Phosphoribosylglycinamide synthetase, C-terminal domain"/>
    <property type="match status" value="1"/>
</dbReference>
<dbReference type="NCBIfam" id="TIGR00877">
    <property type="entry name" value="purD"/>
    <property type="match status" value="1"/>
</dbReference>
<dbReference type="SUPFAM" id="SSF51246">
    <property type="entry name" value="Rudiment single hybrid motif"/>
    <property type="match status" value="1"/>
</dbReference>
<dbReference type="HAMAP" id="MF_00741">
    <property type="entry name" value="AIRS"/>
    <property type="match status" value="1"/>
</dbReference>
<dbReference type="InterPro" id="IPR016185">
    <property type="entry name" value="PreATP-grasp_dom_sf"/>
</dbReference>
<comment type="similarity">
    <text evidence="3">In the N-terminal section; belongs to the GARS family.</text>
</comment>
<dbReference type="HAMAP" id="MF_00138">
    <property type="entry name" value="GARS"/>
    <property type="match status" value="1"/>
</dbReference>
<evidence type="ECO:0000256" key="7">
    <source>
        <dbReference type="ARBA" id="ARBA00022755"/>
    </source>
</evidence>
<dbReference type="Gene3D" id="3.30.470.20">
    <property type="entry name" value="ATP-grasp fold, B domain"/>
    <property type="match status" value="1"/>
</dbReference>
<dbReference type="Gene3D" id="3.90.650.10">
    <property type="entry name" value="PurM-like C-terminal domain"/>
    <property type="match status" value="1"/>
</dbReference>
<dbReference type="InterPro" id="IPR011054">
    <property type="entry name" value="Rudment_hybrid_motif"/>
</dbReference>
<dbReference type="Proteomes" id="UP000789572">
    <property type="component" value="Unassembled WGS sequence"/>
</dbReference>